<comment type="similarity">
    <text evidence="1">Belongs to the CutC family.</text>
</comment>
<evidence type="ECO:0000313" key="3">
    <source>
        <dbReference type="EMBL" id="KIM99578.1"/>
    </source>
</evidence>
<gene>
    <name evidence="3" type="ORF">OIDMADRAFT_55496</name>
</gene>
<evidence type="ECO:0000256" key="2">
    <source>
        <dbReference type="ARBA" id="ARBA00019014"/>
    </source>
</evidence>
<dbReference type="HOGENOM" id="CLU_050555_3_1_1"/>
<protein>
    <recommendedName>
        <fullName evidence="2">Copper homeostasis protein cutC homolog</fullName>
    </recommendedName>
</protein>
<sequence length="225" mass="23198">MPLEIACFNLESALRAHAAGADRIELCADQSVGGITPSLALFTTLTSNISTPINVMIRPRGNADFCCTTADVAQMAADITAFARAGASGFVFGGLTSDGRVDGDRMRELVSLAQGRPCTFHRAFDAVPGEQAEEALERVIACGFSALLTSGGAPNAVQGREALQRLVERAAGRIPIIVGGGVRSGNVGDLVKGTGASWFHSSGIVDGGEVASPEELKALRQVLGA</sequence>
<dbReference type="AlphaFoldDB" id="A0A0C3CKR8"/>
<reference evidence="3 4" key="1">
    <citation type="submission" date="2014-04" db="EMBL/GenBank/DDBJ databases">
        <authorList>
            <consortium name="DOE Joint Genome Institute"/>
            <person name="Kuo A."/>
            <person name="Martino E."/>
            <person name="Perotto S."/>
            <person name="Kohler A."/>
            <person name="Nagy L.G."/>
            <person name="Floudas D."/>
            <person name="Copeland A."/>
            <person name="Barry K.W."/>
            <person name="Cichocki N."/>
            <person name="Veneault-Fourrey C."/>
            <person name="LaButti K."/>
            <person name="Lindquist E.A."/>
            <person name="Lipzen A."/>
            <person name="Lundell T."/>
            <person name="Morin E."/>
            <person name="Murat C."/>
            <person name="Sun H."/>
            <person name="Tunlid A."/>
            <person name="Henrissat B."/>
            <person name="Grigoriev I.V."/>
            <person name="Hibbett D.S."/>
            <person name="Martin F."/>
            <person name="Nordberg H.P."/>
            <person name="Cantor M.N."/>
            <person name="Hua S.X."/>
        </authorList>
    </citation>
    <scope>NUCLEOTIDE SEQUENCE [LARGE SCALE GENOMIC DNA]</scope>
    <source>
        <strain evidence="3 4">Zn</strain>
    </source>
</reference>
<dbReference type="EMBL" id="KN832878">
    <property type="protein sequence ID" value="KIM99578.1"/>
    <property type="molecule type" value="Genomic_DNA"/>
</dbReference>
<dbReference type="GO" id="GO:0005507">
    <property type="term" value="F:copper ion binding"/>
    <property type="evidence" value="ECO:0007669"/>
    <property type="project" value="TreeGrafter"/>
</dbReference>
<dbReference type="SUPFAM" id="SSF110395">
    <property type="entry name" value="CutC-like"/>
    <property type="match status" value="1"/>
</dbReference>
<organism evidence="3 4">
    <name type="scientific">Oidiodendron maius (strain Zn)</name>
    <dbReference type="NCBI Taxonomy" id="913774"/>
    <lineage>
        <taxon>Eukaryota</taxon>
        <taxon>Fungi</taxon>
        <taxon>Dikarya</taxon>
        <taxon>Ascomycota</taxon>
        <taxon>Pezizomycotina</taxon>
        <taxon>Leotiomycetes</taxon>
        <taxon>Leotiomycetes incertae sedis</taxon>
        <taxon>Myxotrichaceae</taxon>
        <taxon>Oidiodendron</taxon>
    </lineage>
</organism>
<dbReference type="Proteomes" id="UP000054321">
    <property type="component" value="Unassembled WGS sequence"/>
</dbReference>
<evidence type="ECO:0000313" key="4">
    <source>
        <dbReference type="Proteomes" id="UP000054321"/>
    </source>
</evidence>
<dbReference type="InParanoid" id="A0A0C3CKR8"/>
<dbReference type="PANTHER" id="PTHR12598:SF0">
    <property type="entry name" value="COPPER HOMEOSTASIS PROTEIN CUTC HOMOLOG"/>
    <property type="match status" value="1"/>
</dbReference>
<keyword evidence="4" id="KW-1185">Reference proteome</keyword>
<accession>A0A0C3CKR8</accession>
<dbReference type="Pfam" id="PF03932">
    <property type="entry name" value="CutC"/>
    <property type="match status" value="1"/>
</dbReference>
<dbReference type="PANTHER" id="PTHR12598">
    <property type="entry name" value="COPPER HOMEOSTASIS PROTEIN CUTC"/>
    <property type="match status" value="1"/>
</dbReference>
<evidence type="ECO:0000256" key="1">
    <source>
        <dbReference type="ARBA" id="ARBA00007768"/>
    </source>
</evidence>
<dbReference type="HAMAP" id="MF_00795">
    <property type="entry name" value="CutC"/>
    <property type="match status" value="1"/>
</dbReference>
<reference evidence="4" key="2">
    <citation type="submission" date="2015-01" db="EMBL/GenBank/DDBJ databases">
        <title>Evolutionary Origins and Diversification of the Mycorrhizal Mutualists.</title>
        <authorList>
            <consortium name="DOE Joint Genome Institute"/>
            <consortium name="Mycorrhizal Genomics Consortium"/>
            <person name="Kohler A."/>
            <person name="Kuo A."/>
            <person name="Nagy L.G."/>
            <person name="Floudas D."/>
            <person name="Copeland A."/>
            <person name="Barry K.W."/>
            <person name="Cichocki N."/>
            <person name="Veneault-Fourrey C."/>
            <person name="LaButti K."/>
            <person name="Lindquist E.A."/>
            <person name="Lipzen A."/>
            <person name="Lundell T."/>
            <person name="Morin E."/>
            <person name="Murat C."/>
            <person name="Riley R."/>
            <person name="Ohm R."/>
            <person name="Sun H."/>
            <person name="Tunlid A."/>
            <person name="Henrissat B."/>
            <person name="Grigoriev I.V."/>
            <person name="Hibbett D.S."/>
            <person name="Martin F."/>
        </authorList>
    </citation>
    <scope>NUCLEOTIDE SEQUENCE [LARGE SCALE GENOMIC DNA]</scope>
    <source>
        <strain evidence="4">Zn</strain>
    </source>
</reference>
<name>A0A0C3CKR8_OIDMZ</name>
<dbReference type="Gene3D" id="3.20.20.380">
    <property type="entry name" value="Copper homeostasis (CutC) domain"/>
    <property type="match status" value="1"/>
</dbReference>
<dbReference type="OrthoDB" id="7392499at2759"/>
<proteinExistence type="inferred from homology"/>
<dbReference type="InterPro" id="IPR005627">
    <property type="entry name" value="CutC-like"/>
</dbReference>
<dbReference type="STRING" id="913774.A0A0C3CKR8"/>
<dbReference type="InterPro" id="IPR036822">
    <property type="entry name" value="CutC-like_dom_sf"/>
</dbReference>